<protein>
    <submittedName>
        <fullName evidence="8">RDD family membrane protein YckC</fullName>
    </submittedName>
</protein>
<keyword evidence="3 6" id="KW-0812">Transmembrane</keyword>
<feature type="transmembrane region" description="Helical" evidence="6">
    <location>
        <begin position="66"/>
        <end position="84"/>
    </location>
</feature>
<reference evidence="8 9" key="1">
    <citation type="journal article" date="2015" name="Stand. Genomic Sci.">
        <title>Genomic Encyclopedia of Bacterial and Archaeal Type Strains, Phase III: the genomes of soil and plant-associated and newly described type strains.</title>
        <authorList>
            <person name="Whitman W.B."/>
            <person name="Woyke T."/>
            <person name="Klenk H.P."/>
            <person name="Zhou Y."/>
            <person name="Lilburn T.G."/>
            <person name="Beck B.J."/>
            <person name="De Vos P."/>
            <person name="Vandamme P."/>
            <person name="Eisen J.A."/>
            <person name="Garrity G."/>
            <person name="Hugenholtz P."/>
            <person name="Kyrpides N.C."/>
        </authorList>
    </citation>
    <scope>NUCLEOTIDE SEQUENCE [LARGE SCALE GENOMIC DNA]</scope>
    <source>
        <strain evidence="8 9">CGMCC 1.6847</strain>
    </source>
</reference>
<evidence type="ECO:0000313" key="9">
    <source>
        <dbReference type="Proteomes" id="UP000317519"/>
    </source>
</evidence>
<feature type="domain" description="RDD" evidence="7">
    <location>
        <begin position="14"/>
        <end position="127"/>
    </location>
</feature>
<evidence type="ECO:0000256" key="3">
    <source>
        <dbReference type="ARBA" id="ARBA00022692"/>
    </source>
</evidence>
<gene>
    <name evidence="8" type="ORF">IQ05_00650</name>
</gene>
<evidence type="ECO:0000256" key="6">
    <source>
        <dbReference type="SAM" id="Phobius"/>
    </source>
</evidence>
<keyword evidence="4 6" id="KW-1133">Transmembrane helix</keyword>
<evidence type="ECO:0000256" key="1">
    <source>
        <dbReference type="ARBA" id="ARBA00004651"/>
    </source>
</evidence>
<evidence type="ECO:0000259" key="7">
    <source>
        <dbReference type="Pfam" id="PF06271"/>
    </source>
</evidence>
<dbReference type="Proteomes" id="UP000317519">
    <property type="component" value="Unassembled WGS sequence"/>
</dbReference>
<feature type="transmembrane region" description="Helical" evidence="6">
    <location>
        <begin position="20"/>
        <end position="46"/>
    </location>
</feature>
<sequence length="155" mass="17722">METTELTISADLLASRTKRFLNLLIDLFIVYLFTIGIGALINGLGVVTGNFQVADWIINLSPTENALFGMIVMFFYYFIMEFYLSRTFGKYFTKTLVVKPNGSKPHLKSILIRTLVRFIPIEIVSFLNNNSRGWHDTLSVTYVVNKHEFLAKAKL</sequence>
<dbReference type="EMBL" id="VLKO01000002">
    <property type="protein sequence ID" value="TWI02399.1"/>
    <property type="molecule type" value="Genomic_DNA"/>
</dbReference>
<dbReference type="Pfam" id="PF06271">
    <property type="entry name" value="RDD"/>
    <property type="match status" value="1"/>
</dbReference>
<proteinExistence type="predicted"/>
<dbReference type="InterPro" id="IPR010432">
    <property type="entry name" value="RDD"/>
</dbReference>
<dbReference type="PANTHER" id="PTHR36115">
    <property type="entry name" value="PROLINE-RICH ANTIGEN HOMOLOG-RELATED"/>
    <property type="match status" value="1"/>
</dbReference>
<dbReference type="PANTHER" id="PTHR36115:SF4">
    <property type="entry name" value="MEMBRANE PROTEIN"/>
    <property type="match status" value="1"/>
</dbReference>
<organism evidence="8 9">
    <name type="scientific">Flavobacterium tiangeerense</name>
    <dbReference type="NCBI Taxonomy" id="459471"/>
    <lineage>
        <taxon>Bacteria</taxon>
        <taxon>Pseudomonadati</taxon>
        <taxon>Bacteroidota</taxon>
        <taxon>Flavobacteriia</taxon>
        <taxon>Flavobacteriales</taxon>
        <taxon>Flavobacteriaceae</taxon>
        <taxon>Flavobacterium</taxon>
    </lineage>
</organism>
<comment type="caution">
    <text evidence="8">The sequence shown here is derived from an EMBL/GenBank/DDBJ whole genome shotgun (WGS) entry which is preliminary data.</text>
</comment>
<name>A0ABY3FMJ3_9FLAO</name>
<dbReference type="RefSeq" id="WP_144889703.1">
    <property type="nucleotide sequence ID" value="NZ_VLKO01000002.1"/>
</dbReference>
<comment type="subcellular location">
    <subcellularLocation>
        <location evidence="1">Cell membrane</location>
        <topology evidence="1">Multi-pass membrane protein</topology>
    </subcellularLocation>
</comment>
<keyword evidence="5 6" id="KW-0472">Membrane</keyword>
<evidence type="ECO:0000256" key="4">
    <source>
        <dbReference type="ARBA" id="ARBA00022989"/>
    </source>
</evidence>
<evidence type="ECO:0000256" key="5">
    <source>
        <dbReference type="ARBA" id="ARBA00023136"/>
    </source>
</evidence>
<dbReference type="InterPro" id="IPR051791">
    <property type="entry name" value="Pra-immunoreactive"/>
</dbReference>
<keyword evidence="9" id="KW-1185">Reference proteome</keyword>
<evidence type="ECO:0000256" key="2">
    <source>
        <dbReference type="ARBA" id="ARBA00022475"/>
    </source>
</evidence>
<keyword evidence="2" id="KW-1003">Cell membrane</keyword>
<accession>A0ABY3FMJ3</accession>
<evidence type="ECO:0000313" key="8">
    <source>
        <dbReference type="EMBL" id="TWI02399.1"/>
    </source>
</evidence>